<keyword evidence="4" id="KW-1185">Reference proteome</keyword>
<evidence type="ECO:0000313" key="4">
    <source>
        <dbReference type="Proteomes" id="UP001177140"/>
    </source>
</evidence>
<organism evidence="3 4">
    <name type="scientific">Papaver nudicaule</name>
    <name type="common">Iceland poppy</name>
    <dbReference type="NCBI Taxonomy" id="74823"/>
    <lineage>
        <taxon>Eukaryota</taxon>
        <taxon>Viridiplantae</taxon>
        <taxon>Streptophyta</taxon>
        <taxon>Embryophyta</taxon>
        <taxon>Tracheophyta</taxon>
        <taxon>Spermatophyta</taxon>
        <taxon>Magnoliopsida</taxon>
        <taxon>Ranunculales</taxon>
        <taxon>Papaveraceae</taxon>
        <taxon>Papaveroideae</taxon>
        <taxon>Papaver</taxon>
    </lineage>
</organism>
<dbReference type="PANTHER" id="PTHR35992:SF1">
    <property type="entry name" value="CYTOMATRIX PROTEIN-LIKE PROTEIN"/>
    <property type="match status" value="1"/>
</dbReference>
<dbReference type="Proteomes" id="UP001177140">
    <property type="component" value="Unassembled WGS sequence"/>
</dbReference>
<evidence type="ECO:0000256" key="1">
    <source>
        <dbReference type="SAM" id="Coils"/>
    </source>
</evidence>
<feature type="coiled-coil region" evidence="1">
    <location>
        <begin position="157"/>
        <end position="258"/>
    </location>
</feature>
<feature type="compositionally biased region" description="Basic and acidic residues" evidence="2">
    <location>
        <begin position="317"/>
        <end position="331"/>
    </location>
</feature>
<dbReference type="AlphaFoldDB" id="A0AA41V3T5"/>
<feature type="coiled-coil region" evidence="1">
    <location>
        <begin position="28"/>
        <end position="73"/>
    </location>
</feature>
<gene>
    <name evidence="3" type="ORF">MKW94_003116</name>
</gene>
<protein>
    <submittedName>
        <fullName evidence="3">Uncharacterized protein</fullName>
    </submittedName>
</protein>
<evidence type="ECO:0000256" key="2">
    <source>
        <dbReference type="SAM" id="MobiDB-lite"/>
    </source>
</evidence>
<dbReference type="EMBL" id="JAJJMA010026046">
    <property type="protein sequence ID" value="MCL7023763.1"/>
    <property type="molecule type" value="Genomic_DNA"/>
</dbReference>
<name>A0AA41V3T5_PAPNU</name>
<sequence length="362" mass="41908">MLVDKASTMSSDLLPQWDKIFNHLVHILRTQQTQLESLVADRKFLQDRIKVQYDRFISEVRNLEDQIIQMKKDVTMEEMVKSAEIKKLDLILGFKQRESFLYKLKFDNAQDDLHDFKIWFDHLRHKCAEQEETLGGIIVETEKHKDGENILISAKSTREQERRCKTLEAEVKKLKRENENLTSKNKHDVSALLSERNFVWNQFKKAEDEASQANEKIRKLLTNMEKMQSLNNKKDETILNLKAKVAKLEEDMVRSNGEISTQSRELELLRKSRNGLSTPFLRHCTTKTSTTTTTNAESQMDSKSSRALGRHVNMESAKSETSNDKNSEKVNGRGSRRKTAEANSKSGTPKLFSSEFKVPKLK</sequence>
<reference evidence="3" key="1">
    <citation type="submission" date="2022-03" db="EMBL/GenBank/DDBJ databases">
        <title>A functionally conserved STORR gene fusion in Papaver species that diverged 16.8 million years ago.</title>
        <authorList>
            <person name="Catania T."/>
        </authorList>
    </citation>
    <scope>NUCLEOTIDE SEQUENCE</scope>
    <source>
        <strain evidence="3">S-191538</strain>
    </source>
</reference>
<proteinExistence type="predicted"/>
<dbReference type="PANTHER" id="PTHR35992">
    <property type="entry name" value="CYTOMATRIX PROTEIN-LIKE PROTEIN"/>
    <property type="match status" value="1"/>
</dbReference>
<evidence type="ECO:0000313" key="3">
    <source>
        <dbReference type="EMBL" id="MCL7023763.1"/>
    </source>
</evidence>
<comment type="caution">
    <text evidence="3">The sequence shown here is derived from an EMBL/GenBank/DDBJ whole genome shotgun (WGS) entry which is preliminary data.</text>
</comment>
<keyword evidence="1" id="KW-0175">Coiled coil</keyword>
<feature type="region of interest" description="Disordered" evidence="2">
    <location>
        <begin position="287"/>
        <end position="362"/>
    </location>
</feature>
<accession>A0AA41V3T5</accession>